<evidence type="ECO:0000313" key="1">
    <source>
        <dbReference type="EMBL" id="JAH46487.1"/>
    </source>
</evidence>
<organism evidence="1">
    <name type="scientific">Anguilla anguilla</name>
    <name type="common">European freshwater eel</name>
    <name type="synonym">Muraena anguilla</name>
    <dbReference type="NCBI Taxonomy" id="7936"/>
    <lineage>
        <taxon>Eukaryota</taxon>
        <taxon>Metazoa</taxon>
        <taxon>Chordata</taxon>
        <taxon>Craniata</taxon>
        <taxon>Vertebrata</taxon>
        <taxon>Euteleostomi</taxon>
        <taxon>Actinopterygii</taxon>
        <taxon>Neopterygii</taxon>
        <taxon>Teleostei</taxon>
        <taxon>Anguilliformes</taxon>
        <taxon>Anguillidae</taxon>
        <taxon>Anguilla</taxon>
    </lineage>
</organism>
<reference evidence="1" key="1">
    <citation type="submission" date="2014-11" db="EMBL/GenBank/DDBJ databases">
        <authorList>
            <person name="Amaro Gonzalez C."/>
        </authorList>
    </citation>
    <scope>NUCLEOTIDE SEQUENCE</scope>
</reference>
<dbReference type="EMBL" id="GBXM01062090">
    <property type="protein sequence ID" value="JAH46487.1"/>
    <property type="molecule type" value="Transcribed_RNA"/>
</dbReference>
<protein>
    <submittedName>
        <fullName evidence="1">Uncharacterized protein</fullName>
    </submittedName>
</protein>
<sequence length="15" mass="1949">MCTRWRVLLTCVRRR</sequence>
<accession>A0A0E9SZ00</accession>
<proteinExistence type="predicted"/>
<name>A0A0E9SZ00_ANGAN</name>
<reference evidence="1" key="2">
    <citation type="journal article" date="2015" name="Fish Shellfish Immunol.">
        <title>Early steps in the European eel (Anguilla anguilla)-Vibrio vulnificus interaction in the gills: Role of the RtxA13 toxin.</title>
        <authorList>
            <person name="Callol A."/>
            <person name="Pajuelo D."/>
            <person name="Ebbesson L."/>
            <person name="Teles M."/>
            <person name="MacKenzie S."/>
            <person name="Amaro C."/>
        </authorList>
    </citation>
    <scope>NUCLEOTIDE SEQUENCE</scope>
</reference>